<dbReference type="GO" id="GO:0005094">
    <property type="term" value="F:Rho GDP-dissociation inhibitor activity"/>
    <property type="evidence" value="ECO:0007669"/>
    <property type="project" value="InterPro"/>
</dbReference>
<evidence type="ECO:0000256" key="2">
    <source>
        <dbReference type="ARBA" id="ARBA00009758"/>
    </source>
</evidence>
<keyword evidence="4" id="KW-0963">Cytoplasm</keyword>
<feature type="region of interest" description="Disordered" evidence="5">
    <location>
        <begin position="248"/>
        <end position="301"/>
    </location>
</feature>
<keyword evidence="7" id="KW-1185">Reference proteome</keyword>
<dbReference type="Proteomes" id="UP000593564">
    <property type="component" value="Unassembled WGS sequence"/>
</dbReference>
<evidence type="ECO:0000256" key="1">
    <source>
        <dbReference type="ARBA" id="ARBA00004496"/>
    </source>
</evidence>
<dbReference type="AlphaFoldDB" id="A0A7J7G9W1"/>
<dbReference type="GO" id="GO:0007266">
    <property type="term" value="P:Rho protein signal transduction"/>
    <property type="evidence" value="ECO:0007669"/>
    <property type="project" value="InterPro"/>
</dbReference>
<dbReference type="InterPro" id="IPR024792">
    <property type="entry name" value="RhoGDI_dom_sf"/>
</dbReference>
<dbReference type="EMBL" id="JACBKZ010000012">
    <property type="protein sequence ID" value="KAF5937529.1"/>
    <property type="molecule type" value="Genomic_DNA"/>
</dbReference>
<dbReference type="PANTHER" id="PTHR10980">
    <property type="entry name" value="RHO GDP-DISSOCIATION INHIBITOR"/>
    <property type="match status" value="1"/>
</dbReference>
<evidence type="ECO:0008006" key="8">
    <source>
        <dbReference type="Google" id="ProtNLM"/>
    </source>
</evidence>
<evidence type="ECO:0000256" key="5">
    <source>
        <dbReference type="SAM" id="MobiDB-lite"/>
    </source>
</evidence>
<feature type="compositionally biased region" description="Basic and acidic residues" evidence="5">
    <location>
        <begin position="248"/>
        <end position="264"/>
    </location>
</feature>
<dbReference type="Gene3D" id="2.70.50.30">
    <property type="entry name" value="Coagulation Factor XIII, subunit A, domain 1"/>
    <property type="match status" value="1"/>
</dbReference>
<dbReference type="InterPro" id="IPR000406">
    <property type="entry name" value="Rho_GDI"/>
</dbReference>
<dbReference type="GO" id="GO:0016020">
    <property type="term" value="C:membrane"/>
    <property type="evidence" value="ECO:0007669"/>
    <property type="project" value="TreeGrafter"/>
</dbReference>
<dbReference type="SUPFAM" id="SSF81296">
    <property type="entry name" value="E set domains"/>
    <property type="match status" value="1"/>
</dbReference>
<dbReference type="InterPro" id="IPR014756">
    <property type="entry name" value="Ig_E-set"/>
</dbReference>
<evidence type="ECO:0000256" key="4">
    <source>
        <dbReference type="ARBA" id="ARBA00022490"/>
    </source>
</evidence>
<dbReference type="PANTHER" id="PTHR10980:SF49">
    <property type="entry name" value="RHO GDP-DISSOCIATION INHIBITOR 1-LIKE"/>
    <property type="match status" value="1"/>
</dbReference>
<reference evidence="6 7" key="2">
    <citation type="submission" date="2020-07" db="EMBL/GenBank/DDBJ databases">
        <title>Genome assembly of wild tea tree DASZ reveals pedigree and selection history of tea varieties.</title>
        <authorList>
            <person name="Zhang W."/>
        </authorList>
    </citation>
    <scope>NUCLEOTIDE SEQUENCE [LARGE SCALE GENOMIC DNA]</scope>
    <source>
        <strain evidence="7">cv. G240</strain>
        <tissue evidence="6">Leaf</tissue>
    </source>
</reference>
<comment type="caution">
    <text evidence="6">The sequence shown here is derived from an EMBL/GenBank/DDBJ whole genome shotgun (WGS) entry which is preliminary data.</text>
</comment>
<dbReference type="GO" id="GO:0005096">
    <property type="term" value="F:GTPase activator activity"/>
    <property type="evidence" value="ECO:0007669"/>
    <property type="project" value="UniProtKB-KW"/>
</dbReference>
<evidence type="ECO:0000256" key="3">
    <source>
        <dbReference type="ARBA" id="ARBA00022468"/>
    </source>
</evidence>
<comment type="subcellular location">
    <subcellularLocation>
        <location evidence="1">Cytoplasm</location>
    </subcellularLocation>
</comment>
<reference evidence="7" key="1">
    <citation type="journal article" date="2020" name="Nat. Commun.">
        <title>Genome assembly of wild tea tree DASZ reveals pedigree and selection history of tea varieties.</title>
        <authorList>
            <person name="Zhang W."/>
            <person name="Zhang Y."/>
            <person name="Qiu H."/>
            <person name="Guo Y."/>
            <person name="Wan H."/>
            <person name="Zhang X."/>
            <person name="Scossa F."/>
            <person name="Alseekh S."/>
            <person name="Zhang Q."/>
            <person name="Wang P."/>
            <person name="Xu L."/>
            <person name="Schmidt M.H."/>
            <person name="Jia X."/>
            <person name="Li D."/>
            <person name="Zhu A."/>
            <person name="Guo F."/>
            <person name="Chen W."/>
            <person name="Ni D."/>
            <person name="Usadel B."/>
            <person name="Fernie A.R."/>
            <person name="Wen W."/>
        </authorList>
    </citation>
    <scope>NUCLEOTIDE SEQUENCE [LARGE SCALE GENOMIC DNA]</scope>
    <source>
        <strain evidence="7">cv. G240</strain>
    </source>
</reference>
<feature type="region of interest" description="Disordered" evidence="5">
    <location>
        <begin position="1"/>
        <end position="80"/>
    </location>
</feature>
<dbReference type="Pfam" id="PF02115">
    <property type="entry name" value="Rho_GDI"/>
    <property type="match status" value="1"/>
</dbReference>
<feature type="compositionally biased region" description="Pro residues" evidence="5">
    <location>
        <begin position="289"/>
        <end position="301"/>
    </location>
</feature>
<organism evidence="6 7">
    <name type="scientific">Camellia sinensis</name>
    <name type="common">Tea plant</name>
    <name type="synonym">Thea sinensis</name>
    <dbReference type="NCBI Taxonomy" id="4442"/>
    <lineage>
        <taxon>Eukaryota</taxon>
        <taxon>Viridiplantae</taxon>
        <taxon>Streptophyta</taxon>
        <taxon>Embryophyta</taxon>
        <taxon>Tracheophyta</taxon>
        <taxon>Spermatophyta</taxon>
        <taxon>Magnoliopsida</taxon>
        <taxon>eudicotyledons</taxon>
        <taxon>Gunneridae</taxon>
        <taxon>Pentapetalae</taxon>
        <taxon>asterids</taxon>
        <taxon>Ericales</taxon>
        <taxon>Theaceae</taxon>
        <taxon>Camellia</taxon>
    </lineage>
</organism>
<dbReference type="GO" id="GO:0005829">
    <property type="term" value="C:cytosol"/>
    <property type="evidence" value="ECO:0007669"/>
    <property type="project" value="TreeGrafter"/>
</dbReference>
<evidence type="ECO:0000313" key="6">
    <source>
        <dbReference type="EMBL" id="KAF5937529.1"/>
    </source>
</evidence>
<accession>A0A7J7G9W1</accession>
<keyword evidence="3" id="KW-0343">GTPase activation</keyword>
<proteinExistence type="inferred from homology"/>
<evidence type="ECO:0000313" key="7">
    <source>
        <dbReference type="Proteomes" id="UP000593564"/>
    </source>
</evidence>
<sequence length="301" mass="32647">MEGGKRAEEEAGPSCGGCCSDENQEMKPFESSSIHQKQLVDVCPAAAAADDDDYADNDDDVDDDDDDHRQDGGTIGEFVPSPLLPLKLQIDKDKDDESLRRWKEKLLGCVEEDLNEQMEPEVIFHSIGIISDDFGEISTPIPVDETKDGRVLFTLKEGSEYRLKLAFTVLHNIVSGLMYTNTVWKGGLRVDQSKGMLGTFAPQREPYVHTLDEDTAPSGVLARGTYTANLKDSKGMLFDEGHCAVRTRAEQRGGEGSSPEERGPDSPSQVVELASRPIVARSAVASASGPPPPPPPPPPVI</sequence>
<protein>
    <recommendedName>
        <fullName evidence="8">Rho GDP-dissociation inhibitor 1</fullName>
    </recommendedName>
</protein>
<gene>
    <name evidence="6" type="ORF">HYC85_025035</name>
</gene>
<comment type="similarity">
    <text evidence="2">Belongs to the Rho GDI family.</text>
</comment>
<feature type="compositionally biased region" description="Acidic residues" evidence="5">
    <location>
        <begin position="49"/>
        <end position="66"/>
    </location>
</feature>
<name>A0A7J7G9W1_CAMSI</name>
<dbReference type="FunFam" id="2.70.50.30:FF:000004">
    <property type="entry name" value="Rho GDP-dissociation inhibitor 1"/>
    <property type="match status" value="1"/>
</dbReference>